<organism evidence="3 4">
    <name type="scientific">Thalassobacillus cyri</name>
    <dbReference type="NCBI Taxonomy" id="571932"/>
    <lineage>
        <taxon>Bacteria</taxon>
        <taxon>Bacillati</taxon>
        <taxon>Bacillota</taxon>
        <taxon>Bacilli</taxon>
        <taxon>Bacillales</taxon>
        <taxon>Bacillaceae</taxon>
        <taxon>Thalassobacillus</taxon>
    </lineage>
</organism>
<dbReference type="PANTHER" id="PTHR43283">
    <property type="entry name" value="BETA-LACTAMASE-RELATED"/>
    <property type="match status" value="1"/>
</dbReference>
<protein>
    <submittedName>
        <fullName evidence="3">CubicO group peptidase, beta-lactamase class C family</fullName>
    </submittedName>
</protein>
<dbReference type="Pfam" id="PF00144">
    <property type="entry name" value="Beta-lactamase"/>
    <property type="match status" value="1"/>
</dbReference>
<name>A0A1H4D5I1_9BACI</name>
<evidence type="ECO:0000256" key="1">
    <source>
        <dbReference type="ARBA" id="ARBA00022801"/>
    </source>
</evidence>
<dbReference type="SUPFAM" id="SSF56601">
    <property type="entry name" value="beta-lactamase/transpeptidase-like"/>
    <property type="match status" value="1"/>
</dbReference>
<proteinExistence type="predicted"/>
<evidence type="ECO:0000313" key="4">
    <source>
        <dbReference type="Proteomes" id="UP000198584"/>
    </source>
</evidence>
<gene>
    <name evidence="3" type="ORF">SAMN05421743_1079</name>
</gene>
<accession>A0A1H4D5I1</accession>
<dbReference type="STRING" id="571932.SAMN05421743_1079"/>
<reference evidence="3 4" key="1">
    <citation type="submission" date="2016-10" db="EMBL/GenBank/DDBJ databases">
        <authorList>
            <person name="de Groot N.N."/>
        </authorList>
    </citation>
    <scope>NUCLEOTIDE SEQUENCE [LARGE SCALE GENOMIC DNA]</scope>
    <source>
        <strain evidence="3 4">CCM7597</strain>
    </source>
</reference>
<dbReference type="GO" id="GO:0016787">
    <property type="term" value="F:hydrolase activity"/>
    <property type="evidence" value="ECO:0007669"/>
    <property type="project" value="UniProtKB-KW"/>
</dbReference>
<dbReference type="OrthoDB" id="9770183at2"/>
<evidence type="ECO:0000259" key="2">
    <source>
        <dbReference type="Pfam" id="PF00144"/>
    </source>
</evidence>
<dbReference type="EMBL" id="FNQR01000007">
    <property type="protein sequence ID" value="SEA68083.1"/>
    <property type="molecule type" value="Genomic_DNA"/>
</dbReference>
<dbReference type="InterPro" id="IPR050789">
    <property type="entry name" value="Diverse_Enzym_Activities"/>
</dbReference>
<dbReference type="InterPro" id="IPR012338">
    <property type="entry name" value="Beta-lactam/transpept-like"/>
</dbReference>
<dbReference type="AlphaFoldDB" id="A0A1H4D5I1"/>
<dbReference type="PANTHER" id="PTHR43283:SF11">
    <property type="entry name" value="BETA-LACTAMASE-RELATED DOMAIN-CONTAINING PROTEIN"/>
    <property type="match status" value="1"/>
</dbReference>
<keyword evidence="4" id="KW-1185">Reference proteome</keyword>
<evidence type="ECO:0000313" key="3">
    <source>
        <dbReference type="EMBL" id="SEA68083.1"/>
    </source>
</evidence>
<dbReference type="Gene3D" id="3.40.710.10">
    <property type="entry name" value="DD-peptidase/beta-lactamase superfamily"/>
    <property type="match status" value="1"/>
</dbReference>
<keyword evidence="1" id="KW-0378">Hydrolase</keyword>
<sequence>MITSYMQYLMENREIPGAVVLVHAKGERKYFKAFGGYQARDGNSKKMTTSTWFDAASLTKVMATLPAALYLINQEKLNLHAPVQHYIPEFTFKPITIYHLLTHTAGLSADLSHKSRWHKRNVFHEVLASKLVTQPGDTVKYTDLGMILLGKVIERITAKPLNHLVETELYPPWNMPDTTYLLTEKKKAETASTEWDNGQFLQGEVHDEKAFQMGGVSGNAGLFTTAEDVEAYGLKWLYPGTQAVIAPSLLKGASQEHKQGRGLGWEVWNSKGPPPSCGEHWPEGSFGHTGFTGTSLWINPKDEIITVFLTNVVHYGRSHNLKTIRKELHSHVHQCFAK</sequence>
<dbReference type="InterPro" id="IPR001466">
    <property type="entry name" value="Beta-lactam-related"/>
</dbReference>
<dbReference type="Proteomes" id="UP000198584">
    <property type="component" value="Unassembled WGS sequence"/>
</dbReference>
<dbReference type="RefSeq" id="WP_093044801.1">
    <property type="nucleotide sequence ID" value="NZ_FNQR01000007.1"/>
</dbReference>
<feature type="domain" description="Beta-lactamase-related" evidence="2">
    <location>
        <begin position="4"/>
        <end position="323"/>
    </location>
</feature>